<proteinExistence type="predicted"/>
<dbReference type="InterPro" id="IPR010272">
    <property type="entry name" value="T6SS_TssF"/>
</dbReference>
<sequence>MNFNHYYLSELAALRELGKEFADENPALAPYLSQQGQDPDVERLFEGFAFLTGRLRQRLDDELPELTHSLMRLLWPNYVRPTPAISTLAFTPKAELNQKQLIPRGISVRSETVEGVSCQFKTCFETEIYPLSIASTQYNSTGDGGIYTIRLMLENGAKIDAINLNQLRFHFQGDKATCLNLILALLNHCKHIDYRLLDAESEVITQTRLPATSIKPVGFASDEGLIDYPLNTFMGYRHIQEFFCYPEKFQYIDLTSLPLWTAELAGECTWVEFSFHFDQLPLSQFYPDRAEATLFCTPIINIFDTDTSPLLLDHRKTLYKLTPVTDHKASGIVIGINSVTGWQPGQQGRITFHNFESFEHDAQNGKGSYYSIKQSPNIVTRQIDTYLSFNLQTTTYRAITVSVSVTACNGQHPQLLPLGSICEMTDSSPEFTTFKNITMPTPLYAPPFEKDGLWSLISNMSLNYVSLTKPEALKKILKAYDFPGNQDDTKAKRTRHLLDGIKNLTTDPVDLLLKGLPVRGTHTHLTLDTKHFLCEGELYLFTAVLNEFFSLYASINAFNMLSVHSTEGGDYSWPVRVGQQPVI</sequence>
<accession>A0A2T3MYV0</accession>
<dbReference type="PANTHER" id="PTHR35370">
    <property type="entry name" value="CYTOPLASMIC PROTEIN-RELATED-RELATED"/>
    <property type="match status" value="1"/>
</dbReference>
<dbReference type="Pfam" id="PF05947">
    <property type="entry name" value="T6SS_TssF"/>
    <property type="match status" value="1"/>
</dbReference>
<reference evidence="1 2" key="1">
    <citation type="submission" date="2018-03" db="EMBL/GenBank/DDBJ databases">
        <title>Whole genome sequencing of Histamine producing bacteria.</title>
        <authorList>
            <person name="Butler K."/>
        </authorList>
    </citation>
    <scope>NUCLEOTIDE SEQUENCE [LARGE SCALE GENOMIC DNA]</scope>
    <source>
        <strain evidence="1 2">DSM 16190</strain>
    </source>
</reference>
<dbReference type="PANTHER" id="PTHR35370:SF1">
    <property type="entry name" value="TYPE VI SECRETION SYSTEM COMPONENT TSSF1"/>
    <property type="match status" value="1"/>
</dbReference>
<dbReference type="AlphaFoldDB" id="A0A2T3MYV0"/>
<dbReference type="EMBL" id="PYMC01000006">
    <property type="protein sequence ID" value="PSW05103.1"/>
    <property type="molecule type" value="Genomic_DNA"/>
</dbReference>
<comment type="caution">
    <text evidence="1">The sequence shown here is derived from an EMBL/GenBank/DDBJ whole genome shotgun (WGS) entry which is preliminary data.</text>
</comment>
<gene>
    <name evidence="1" type="primary">vasA</name>
    <name evidence="1" type="ORF">C9I89_09930</name>
</gene>
<keyword evidence="2" id="KW-1185">Reference proteome</keyword>
<dbReference type="OrthoDB" id="9763676at2"/>
<name>A0A2T3MYV0_9GAMM</name>
<evidence type="ECO:0000313" key="2">
    <source>
        <dbReference type="Proteomes" id="UP000240904"/>
    </source>
</evidence>
<protein>
    <submittedName>
        <fullName evidence="1">Type VI secretion system baseplate subunit TssF</fullName>
    </submittedName>
</protein>
<organism evidence="1 2">
    <name type="scientific">Photobacterium lipolyticum</name>
    <dbReference type="NCBI Taxonomy" id="266810"/>
    <lineage>
        <taxon>Bacteria</taxon>
        <taxon>Pseudomonadati</taxon>
        <taxon>Pseudomonadota</taxon>
        <taxon>Gammaproteobacteria</taxon>
        <taxon>Vibrionales</taxon>
        <taxon>Vibrionaceae</taxon>
        <taxon>Photobacterium</taxon>
    </lineage>
</organism>
<dbReference type="PIRSF" id="PIRSF028304">
    <property type="entry name" value="UCP028304"/>
    <property type="match status" value="1"/>
</dbReference>
<dbReference type="Proteomes" id="UP000240904">
    <property type="component" value="Unassembled WGS sequence"/>
</dbReference>
<dbReference type="NCBIfam" id="TIGR03359">
    <property type="entry name" value="VI_chp_6"/>
    <property type="match status" value="1"/>
</dbReference>
<evidence type="ECO:0000313" key="1">
    <source>
        <dbReference type="EMBL" id="PSW05103.1"/>
    </source>
</evidence>
<dbReference type="RefSeq" id="WP_107283205.1">
    <property type="nucleotide sequence ID" value="NZ_PYMC01000006.1"/>
</dbReference>